<dbReference type="EMBL" id="KB733521">
    <property type="protein sequence ID" value="ENH98602.1"/>
    <property type="molecule type" value="Genomic_DNA"/>
</dbReference>
<protein>
    <submittedName>
        <fullName evidence="1">Uncharacterized protein</fullName>
    </submittedName>
</protein>
<accession>N4WR48</accession>
<name>N4WR48_COCH4</name>
<dbReference type="Proteomes" id="UP000012338">
    <property type="component" value="Unassembled WGS sequence"/>
</dbReference>
<dbReference type="HOGENOM" id="CLU_2764681_0_0_1"/>
<reference evidence="2" key="2">
    <citation type="journal article" date="2013" name="PLoS Genet.">
        <title>Comparative genome structure, secondary metabolite, and effector coding capacity across Cochliobolus pathogens.</title>
        <authorList>
            <person name="Condon B.J."/>
            <person name="Leng Y."/>
            <person name="Wu D."/>
            <person name="Bushley K.E."/>
            <person name="Ohm R.A."/>
            <person name="Otillar R."/>
            <person name="Martin J."/>
            <person name="Schackwitz W."/>
            <person name="Grimwood J."/>
            <person name="MohdZainudin N."/>
            <person name="Xue C."/>
            <person name="Wang R."/>
            <person name="Manning V.A."/>
            <person name="Dhillon B."/>
            <person name="Tu Z.J."/>
            <person name="Steffenson B.J."/>
            <person name="Salamov A."/>
            <person name="Sun H."/>
            <person name="Lowry S."/>
            <person name="LaButti K."/>
            <person name="Han J."/>
            <person name="Copeland A."/>
            <person name="Lindquist E."/>
            <person name="Barry K."/>
            <person name="Schmutz J."/>
            <person name="Baker S.E."/>
            <person name="Ciuffetti L.M."/>
            <person name="Grigoriev I.V."/>
            <person name="Zhong S."/>
            <person name="Turgeon B.G."/>
        </authorList>
    </citation>
    <scope>NUCLEOTIDE SEQUENCE [LARGE SCALE GENOMIC DNA]</scope>
    <source>
        <strain evidence="2">C4 / ATCC 48331 / race T</strain>
    </source>
</reference>
<dbReference type="AlphaFoldDB" id="N4WR48"/>
<evidence type="ECO:0000313" key="2">
    <source>
        <dbReference type="Proteomes" id="UP000012338"/>
    </source>
</evidence>
<sequence>RDERPKLSWSSMPRNEKCQIREAINIQLISGGIPEITIKLAGWRMNKAIRDLVKTCIMYVRHTGMSVMEG</sequence>
<organism evidence="1 2">
    <name type="scientific">Cochliobolus heterostrophus (strain C4 / ATCC 48331 / race T)</name>
    <name type="common">Southern corn leaf blight fungus</name>
    <name type="synonym">Bipolaris maydis</name>
    <dbReference type="NCBI Taxonomy" id="665024"/>
    <lineage>
        <taxon>Eukaryota</taxon>
        <taxon>Fungi</taxon>
        <taxon>Dikarya</taxon>
        <taxon>Ascomycota</taxon>
        <taxon>Pezizomycotina</taxon>
        <taxon>Dothideomycetes</taxon>
        <taxon>Pleosporomycetidae</taxon>
        <taxon>Pleosporales</taxon>
        <taxon>Pleosporineae</taxon>
        <taxon>Pleosporaceae</taxon>
        <taxon>Bipolaris</taxon>
    </lineage>
</organism>
<keyword evidence="2" id="KW-1185">Reference proteome</keyword>
<proteinExistence type="predicted"/>
<feature type="non-terminal residue" evidence="1">
    <location>
        <position position="1"/>
    </location>
</feature>
<gene>
    <name evidence="1" type="ORF">COCC4DRAFT_155360</name>
</gene>
<reference evidence="1 2" key="1">
    <citation type="journal article" date="2012" name="PLoS Pathog.">
        <title>Diverse lifestyles and strategies of plant pathogenesis encoded in the genomes of eighteen Dothideomycetes fungi.</title>
        <authorList>
            <person name="Ohm R.A."/>
            <person name="Feau N."/>
            <person name="Henrissat B."/>
            <person name="Schoch C.L."/>
            <person name="Horwitz B.A."/>
            <person name="Barry K.W."/>
            <person name="Condon B.J."/>
            <person name="Copeland A.C."/>
            <person name="Dhillon B."/>
            <person name="Glaser F."/>
            <person name="Hesse C.N."/>
            <person name="Kosti I."/>
            <person name="LaButti K."/>
            <person name="Lindquist E.A."/>
            <person name="Lucas S."/>
            <person name="Salamov A.A."/>
            <person name="Bradshaw R.E."/>
            <person name="Ciuffetti L."/>
            <person name="Hamelin R.C."/>
            <person name="Kema G.H.J."/>
            <person name="Lawrence C."/>
            <person name="Scott J.A."/>
            <person name="Spatafora J.W."/>
            <person name="Turgeon B.G."/>
            <person name="de Wit P.J.G.M."/>
            <person name="Zhong S."/>
            <person name="Goodwin S.B."/>
            <person name="Grigoriev I.V."/>
        </authorList>
    </citation>
    <scope>NUCLEOTIDE SEQUENCE [LARGE SCALE GENOMIC DNA]</scope>
    <source>
        <strain evidence="2">C4 / ATCC 48331 / race T</strain>
    </source>
</reference>
<evidence type="ECO:0000313" key="1">
    <source>
        <dbReference type="EMBL" id="ENH98602.1"/>
    </source>
</evidence>